<evidence type="ECO:0000313" key="4">
    <source>
        <dbReference type="EMBL" id="MCD2425030.1"/>
    </source>
</evidence>
<proteinExistence type="predicted"/>
<dbReference type="InterPro" id="IPR041700">
    <property type="entry name" value="OMP_b-brl_3"/>
</dbReference>
<reference evidence="4 5" key="1">
    <citation type="submission" date="2021-11" db="EMBL/GenBank/DDBJ databases">
        <title>Genomic of Niabella pedocola.</title>
        <authorList>
            <person name="Wu T."/>
        </authorList>
    </citation>
    <scope>NUCLEOTIDE SEQUENCE [LARGE SCALE GENOMIC DNA]</scope>
    <source>
        <strain evidence="4 5">JCM 31011</strain>
    </source>
</reference>
<feature type="region of interest" description="Disordered" evidence="1">
    <location>
        <begin position="944"/>
        <end position="986"/>
    </location>
</feature>
<feature type="domain" description="Outer membrane protein beta-barrel" evidence="3">
    <location>
        <begin position="622"/>
        <end position="773"/>
    </location>
</feature>
<protein>
    <submittedName>
        <fullName evidence="4">Outer membrane beta-barrel protein</fullName>
    </submittedName>
</protein>
<dbReference type="Pfam" id="PF14905">
    <property type="entry name" value="OMP_b-brl_3"/>
    <property type="match status" value="1"/>
</dbReference>
<dbReference type="SUPFAM" id="SSF49464">
    <property type="entry name" value="Carboxypeptidase regulatory domain-like"/>
    <property type="match status" value="1"/>
</dbReference>
<dbReference type="EMBL" id="JAJNEC010000006">
    <property type="protein sequence ID" value="MCD2425030.1"/>
    <property type="molecule type" value="Genomic_DNA"/>
</dbReference>
<evidence type="ECO:0000313" key="5">
    <source>
        <dbReference type="Proteomes" id="UP001199816"/>
    </source>
</evidence>
<organism evidence="4 5">
    <name type="scientific">Niabella pedocola</name>
    <dbReference type="NCBI Taxonomy" id="1752077"/>
    <lineage>
        <taxon>Bacteria</taxon>
        <taxon>Pseudomonadati</taxon>
        <taxon>Bacteroidota</taxon>
        <taxon>Chitinophagia</taxon>
        <taxon>Chitinophagales</taxon>
        <taxon>Chitinophagaceae</taxon>
        <taxon>Niabella</taxon>
    </lineage>
</organism>
<dbReference type="Proteomes" id="UP001199816">
    <property type="component" value="Unassembled WGS sequence"/>
</dbReference>
<name>A0ABS8PVD9_9BACT</name>
<accession>A0ABS8PVD9</accession>
<dbReference type="InterPro" id="IPR008969">
    <property type="entry name" value="CarboxyPept-like_regulatory"/>
</dbReference>
<keyword evidence="2" id="KW-0732">Signal</keyword>
<dbReference type="SUPFAM" id="SSF56935">
    <property type="entry name" value="Porins"/>
    <property type="match status" value="1"/>
</dbReference>
<feature type="signal peptide" evidence="2">
    <location>
        <begin position="1"/>
        <end position="18"/>
    </location>
</feature>
<comment type="caution">
    <text evidence="4">The sequence shown here is derived from an EMBL/GenBank/DDBJ whole genome shotgun (WGS) entry which is preliminary data.</text>
</comment>
<evidence type="ECO:0000259" key="3">
    <source>
        <dbReference type="Pfam" id="PF14905"/>
    </source>
</evidence>
<gene>
    <name evidence="4" type="ORF">LQ567_19755</name>
</gene>
<sequence length="986" mass="111212">MKRPILIILLLLPILSFAQTSGSVKGLVADSVHDYGLQSATVTVYKKTDSTLVNYQVTNNQGEFNIGELPFRTPLLVSITYSGYNDFSKEVYLDSLKKDFDFKKIGLSRDTSRQMEEVVVKSVVPVRMNGDTLEINPDAFKLDSSAVVEDMLLRVPGVTMWSDGTITVNGKKISNVFVDGKPFFGGGPEIATQNLPKTAIEKIQVYQEKDYSKQELTNTEMDSTFTMNIKMKPEKRKGFFGKVGAGLGTDDHYEGDLTMQGYNKKTKLAIAGNLNNTNKTIQNVREAIENNTFRSYNRRNFGAPNANAAGLNTVHYFGAYLQHNFDESTNSRFNNSIDGEYNLRDSKNNQLTNSTTIQNLTDYTLTNITERRSNGSSLNQSVDAGYENRKQATAFSTKANYTWNNSQSSNEGLTTAYRNDTQMASQRRNSTAATSHSNSFNLNGYFNNNDYDEGINKKSFSTNFSVTSNNSESNSTQISRFESFLDSIYTQNTDRKYHNENSNFTTNIGLNYNGLRSLLFGNYNFWNINIGLRNNFRYNKSDLNADVLELDSVTNTYRINEALTNVNSVVNIEDRPGISFFKTISRVLSDRHYKSISFRTDLQNQFLYQRNTSTLSYRNLERSFHFFTPASSIYYNYNRFNKYNLNIGVTHSSSANAPTIDQLYPIVDNINKYNIVVGNPDLKSPLSNNFNFNANYNTQRFNEKTTYTVGLNLGYNTFKNGISDSSIFGNNGSRTSYLLNINGRRSFNGNLNASASFRINNKNMMQVRYNGSMGGSHAPQYIKTPADQVAQLIYTQTRSQNHGFNLFYSLTDLFNISLGENITSNNSQQIGTGKAALKATTYGTTARFTLLVPKNFTLSSNVNYLNNISAKDQSEKATIWNAYATWRFMKMKQAEVKLSVFDILRQNRNISNFANDNNTTGTTITNGIQQFYMLTLSYFPRQFGGRASKSGRSGGRRSEAGEQRQRPQQQYRQQGGGGMQRRGGRN</sequence>
<feature type="chain" id="PRO_5047409888" evidence="2">
    <location>
        <begin position="19"/>
        <end position="986"/>
    </location>
</feature>
<evidence type="ECO:0000256" key="2">
    <source>
        <dbReference type="SAM" id="SignalP"/>
    </source>
</evidence>
<feature type="compositionally biased region" description="Basic and acidic residues" evidence="1">
    <location>
        <begin position="956"/>
        <end position="965"/>
    </location>
</feature>
<keyword evidence="5" id="KW-1185">Reference proteome</keyword>
<feature type="compositionally biased region" description="Gly residues" evidence="1">
    <location>
        <begin position="974"/>
        <end position="986"/>
    </location>
</feature>
<dbReference type="RefSeq" id="WP_231007433.1">
    <property type="nucleotide sequence ID" value="NZ_JAJNEC010000006.1"/>
</dbReference>
<evidence type="ECO:0000256" key="1">
    <source>
        <dbReference type="SAM" id="MobiDB-lite"/>
    </source>
</evidence>